<dbReference type="Pfam" id="PF00903">
    <property type="entry name" value="Glyoxalase"/>
    <property type="match status" value="1"/>
</dbReference>
<gene>
    <name evidence="3" type="ORF">JW984_00455</name>
</gene>
<dbReference type="Gene3D" id="3.10.180.10">
    <property type="entry name" value="2,3-Dihydroxybiphenyl 1,2-Dioxygenase, domain 1"/>
    <property type="match status" value="1"/>
</dbReference>
<reference evidence="3" key="1">
    <citation type="journal article" date="2021" name="Environ. Microbiol.">
        <title>Genomic characterization of three novel Desulfobacterota classes expand the metabolic and phylogenetic diversity of the phylum.</title>
        <authorList>
            <person name="Murphy C.L."/>
            <person name="Biggerstaff J."/>
            <person name="Eichhorn A."/>
            <person name="Ewing E."/>
            <person name="Shahan R."/>
            <person name="Soriano D."/>
            <person name="Stewart S."/>
            <person name="VanMol K."/>
            <person name="Walker R."/>
            <person name="Walters P."/>
            <person name="Elshahed M.S."/>
            <person name="Youssef N.H."/>
        </authorList>
    </citation>
    <scope>NUCLEOTIDE SEQUENCE</scope>
    <source>
        <strain evidence="3">Zod_Metabat.24</strain>
    </source>
</reference>
<dbReference type="Proteomes" id="UP000809273">
    <property type="component" value="Unassembled WGS sequence"/>
</dbReference>
<dbReference type="InterPro" id="IPR037523">
    <property type="entry name" value="VOC_core"/>
</dbReference>
<dbReference type="GO" id="GO:0004493">
    <property type="term" value="F:methylmalonyl-CoA epimerase activity"/>
    <property type="evidence" value="ECO:0007669"/>
    <property type="project" value="TreeGrafter"/>
</dbReference>
<sequence>MRIKGLSQVGMAVKDLKKSLRFYTEVLEFPIISIKELPSGVIKEVYGLKDDQKVKFAVLRTGWGTIIELFELPHLKSGAKADPDRPAMTHVALDVGNIKRAKKRLAEAGIDTVSGPMLVEGTEVMFLKDPDGHLVELIDMGIFYYINRYIGSIVGSLISKLKYGDLDKI</sequence>
<dbReference type="GO" id="GO:0046491">
    <property type="term" value="P:L-methylmalonyl-CoA metabolic process"/>
    <property type="evidence" value="ECO:0007669"/>
    <property type="project" value="TreeGrafter"/>
</dbReference>
<dbReference type="PROSITE" id="PS51819">
    <property type="entry name" value="VOC"/>
    <property type="match status" value="1"/>
</dbReference>
<dbReference type="SUPFAM" id="SSF54593">
    <property type="entry name" value="Glyoxalase/Bleomycin resistance protein/Dihydroxybiphenyl dioxygenase"/>
    <property type="match status" value="1"/>
</dbReference>
<dbReference type="InterPro" id="IPR029068">
    <property type="entry name" value="Glyas_Bleomycin-R_OHBP_Dase"/>
</dbReference>
<dbReference type="InterPro" id="IPR004360">
    <property type="entry name" value="Glyas_Fos-R_dOase_dom"/>
</dbReference>
<dbReference type="InterPro" id="IPR051785">
    <property type="entry name" value="MMCE/EMCE_epimerase"/>
</dbReference>
<evidence type="ECO:0000259" key="2">
    <source>
        <dbReference type="PROSITE" id="PS51819"/>
    </source>
</evidence>
<proteinExistence type="predicted"/>
<feature type="domain" description="VOC" evidence="2">
    <location>
        <begin position="5"/>
        <end position="140"/>
    </location>
</feature>
<organism evidence="3 4">
    <name type="scientific">Candidatus Zymogenus saltonus</name>
    <dbReference type="NCBI Taxonomy" id="2844893"/>
    <lineage>
        <taxon>Bacteria</taxon>
        <taxon>Deltaproteobacteria</taxon>
        <taxon>Candidatus Zymogenia</taxon>
        <taxon>Candidatus Zymogeniales</taxon>
        <taxon>Candidatus Zymogenaceae</taxon>
        <taxon>Candidatus Zymogenus</taxon>
    </lineage>
</organism>
<reference evidence="3" key="2">
    <citation type="submission" date="2021-01" db="EMBL/GenBank/DDBJ databases">
        <authorList>
            <person name="Hahn C.R."/>
            <person name="Youssef N.H."/>
            <person name="Elshahed M."/>
        </authorList>
    </citation>
    <scope>NUCLEOTIDE SEQUENCE</scope>
    <source>
        <strain evidence="3">Zod_Metabat.24</strain>
    </source>
</reference>
<dbReference type="PANTHER" id="PTHR43048">
    <property type="entry name" value="METHYLMALONYL-COA EPIMERASE"/>
    <property type="match status" value="1"/>
</dbReference>
<evidence type="ECO:0000256" key="1">
    <source>
        <dbReference type="ARBA" id="ARBA00022723"/>
    </source>
</evidence>
<keyword evidence="1" id="KW-0479">Metal-binding</keyword>
<accession>A0A9D8KCJ1</accession>
<name>A0A9D8KCJ1_9DELT</name>
<dbReference type="EMBL" id="JAFGIX010000003">
    <property type="protein sequence ID" value="MBN1571648.1"/>
    <property type="molecule type" value="Genomic_DNA"/>
</dbReference>
<comment type="caution">
    <text evidence="3">The sequence shown here is derived from an EMBL/GenBank/DDBJ whole genome shotgun (WGS) entry which is preliminary data.</text>
</comment>
<dbReference type="PANTHER" id="PTHR43048:SF3">
    <property type="entry name" value="METHYLMALONYL-COA EPIMERASE, MITOCHONDRIAL"/>
    <property type="match status" value="1"/>
</dbReference>
<evidence type="ECO:0000313" key="3">
    <source>
        <dbReference type="EMBL" id="MBN1571648.1"/>
    </source>
</evidence>
<protein>
    <submittedName>
        <fullName evidence="3">VOC family protein</fullName>
    </submittedName>
</protein>
<evidence type="ECO:0000313" key="4">
    <source>
        <dbReference type="Proteomes" id="UP000809273"/>
    </source>
</evidence>
<dbReference type="AlphaFoldDB" id="A0A9D8KCJ1"/>
<dbReference type="GO" id="GO:0046872">
    <property type="term" value="F:metal ion binding"/>
    <property type="evidence" value="ECO:0007669"/>
    <property type="project" value="UniProtKB-KW"/>
</dbReference>